<dbReference type="Pfam" id="PF03235">
    <property type="entry name" value="GmrSD_N"/>
    <property type="match status" value="1"/>
</dbReference>
<gene>
    <name evidence="3" type="ORF">FZC79_18590</name>
</gene>
<sequence length="636" mass="75685">MIKSTQVTLDELVKHHQFFQIPIYQRLYVWEEEQVVTLLEDIKSSYAEKKSFYLGSVLVVENQKTEDVKVYDLIDGQQRFTTLWMIAIVFSNELAPFISIAENNRTRNRIHFAIREEVNHFFSRYISTQIEDDGATEHIKGALAVIENYKRRFMNQQILSEIASFIYKNVYLIMTEVPQQTDLNKLFEVINNRGVQLQHHEILKARLLEKLSSDEEKLKYGHLWTACSDMNKYVETNIKDAAKINTSKLYDKVSAKEGKENLKDPKKVLQAMEYKKRNSFDHMSLKQILLEEETVMDRDDETPDVGSPQNRARSIITFPMLLQHTLRIFLASNGSKDIDKILDKELLSIFSTHFQLSLVGEEEVKEFIELLWEVRYLFDKHVIKWVEEDEDEIHLICKIDKYESNKRFYMRRIISNRNEGEALLQSMLYHSQQITTHYWLTPYLNYLVHNNGQKSFEYLKHLDNHLFCSDEKESLIVRTKRFIEVPWRKVPFDTNILKSPRGVSFPHYWFYKLEFILWETSDKKKEKWKEFKITAKNSVEHISPRTQQPADRNTVSGYMINCFGNLALVSRSINSSYSNLPFNEKRQRFLNYNRDKVDSLKMDIIYKNEIWNDQLAQKHQDEMIEVFERYLRGEND</sequence>
<comment type="caution">
    <text evidence="3">The sequence shown here is derived from an EMBL/GenBank/DDBJ whole genome shotgun (WGS) entry which is preliminary data.</text>
</comment>
<evidence type="ECO:0000259" key="1">
    <source>
        <dbReference type="Pfam" id="PF03235"/>
    </source>
</evidence>
<dbReference type="Proteomes" id="UP000323317">
    <property type="component" value="Unassembled WGS sequence"/>
</dbReference>
<dbReference type="Pfam" id="PF07510">
    <property type="entry name" value="GmrSD_C"/>
    <property type="match status" value="1"/>
</dbReference>
<dbReference type="InterPro" id="IPR004919">
    <property type="entry name" value="GmrSD_N"/>
</dbReference>
<evidence type="ECO:0000313" key="4">
    <source>
        <dbReference type="Proteomes" id="UP000323317"/>
    </source>
</evidence>
<accession>A0A5D4K886</accession>
<feature type="domain" description="GmrSD restriction endonucleases N-terminal" evidence="1">
    <location>
        <begin position="11"/>
        <end position="208"/>
    </location>
</feature>
<dbReference type="EMBL" id="VTEH01000018">
    <property type="protein sequence ID" value="TYR73452.1"/>
    <property type="molecule type" value="Genomic_DNA"/>
</dbReference>
<evidence type="ECO:0000313" key="3">
    <source>
        <dbReference type="EMBL" id="TYR73452.1"/>
    </source>
</evidence>
<feature type="domain" description="GmrSD restriction endonucleases C-terminal" evidence="2">
    <location>
        <begin position="496"/>
        <end position="626"/>
    </location>
</feature>
<dbReference type="RefSeq" id="WP_148948279.1">
    <property type="nucleotide sequence ID" value="NZ_VTEH01000018.1"/>
</dbReference>
<dbReference type="PANTHER" id="PTHR35149:SF2">
    <property type="entry name" value="DUF262 DOMAIN-CONTAINING PROTEIN"/>
    <property type="match status" value="1"/>
</dbReference>
<dbReference type="AlphaFoldDB" id="A0A5D4K886"/>
<protein>
    <submittedName>
        <fullName evidence="3">DUF262 domain-containing protein</fullName>
    </submittedName>
</protein>
<dbReference type="PANTHER" id="PTHR35149">
    <property type="entry name" value="SLL5132 PROTEIN"/>
    <property type="match status" value="1"/>
</dbReference>
<dbReference type="InterPro" id="IPR011089">
    <property type="entry name" value="GmrSD_C"/>
</dbReference>
<name>A0A5D4K886_9BACI</name>
<proteinExistence type="predicted"/>
<organism evidence="3 4">
    <name type="scientific">Rossellomorea vietnamensis</name>
    <dbReference type="NCBI Taxonomy" id="218284"/>
    <lineage>
        <taxon>Bacteria</taxon>
        <taxon>Bacillati</taxon>
        <taxon>Bacillota</taxon>
        <taxon>Bacilli</taxon>
        <taxon>Bacillales</taxon>
        <taxon>Bacillaceae</taxon>
        <taxon>Rossellomorea</taxon>
    </lineage>
</organism>
<evidence type="ECO:0000259" key="2">
    <source>
        <dbReference type="Pfam" id="PF07510"/>
    </source>
</evidence>
<reference evidence="3 4" key="1">
    <citation type="submission" date="2019-08" db="EMBL/GenBank/DDBJ databases">
        <title>Bacillus genomes from the desert of Cuatro Cienegas, Coahuila.</title>
        <authorList>
            <person name="Olmedo-Alvarez G."/>
        </authorList>
    </citation>
    <scope>NUCLEOTIDE SEQUENCE [LARGE SCALE GENOMIC DNA]</scope>
    <source>
        <strain evidence="3 4">CH40_1T</strain>
    </source>
</reference>